<evidence type="ECO:0000313" key="2">
    <source>
        <dbReference type="Proteomes" id="UP001176961"/>
    </source>
</evidence>
<protein>
    <submittedName>
        <fullName evidence="1">Uncharacterized protein</fullName>
    </submittedName>
</protein>
<dbReference type="Proteomes" id="UP001176961">
    <property type="component" value="Unassembled WGS sequence"/>
</dbReference>
<dbReference type="AlphaFoldDB" id="A0AA36GKG5"/>
<sequence length="486" mass="56105">MAENEMSTKERLLSLQNYVNSQIGENLSLTDGIKKLVKGDGDVTKEYLEENYYDKEFFEDISTLEIKDDRTTKKLLEESDIPDIVKASNTYSTEETVVGTWIDGEVIPIPAIVGSDGYTLTKIFDAATLDSLPDANDVFDVSDISGYLNNGYTMTVSNPIINSKAPGVVDDEKERVFSEDIKAYDYIATISSGDDKYIDFMPMDPSLGTFSSQTGTTMFLYNYNGNDIYNTGAKGNDYIYGINIQNANERAKEGKGKGGDIWGADWPIPVAEEFEWHFYDDLGNGKQYITTKLTDYILWFIPFSYDEFVYELPEGTYKPWELNTKTVVGMIYDLEHWNWHTDKMYWDDTYDTVSFRREEDGRYDDYEIGDIKMGLDHGIRVNNEYRIDWRKCNQFRGWFSRLANFEDEGETTLSITVLEDFLADLKAVAADHSLAEEIMPVQHGFFFGSYEYDDWYFNDIEKAIVDIEDLLSDVCKNDKIEYWEWY</sequence>
<gene>
    <name evidence="1" type="ORF">CYNAS_LOCUS4300</name>
</gene>
<proteinExistence type="predicted"/>
<evidence type="ECO:0000313" key="1">
    <source>
        <dbReference type="EMBL" id="CAJ0592317.1"/>
    </source>
</evidence>
<comment type="caution">
    <text evidence="1">The sequence shown here is derived from an EMBL/GenBank/DDBJ whole genome shotgun (WGS) entry which is preliminary data.</text>
</comment>
<name>A0AA36GKG5_CYLNA</name>
<dbReference type="EMBL" id="CATQJL010000070">
    <property type="protein sequence ID" value="CAJ0592317.1"/>
    <property type="molecule type" value="Genomic_DNA"/>
</dbReference>
<reference evidence="1" key="1">
    <citation type="submission" date="2023-07" db="EMBL/GenBank/DDBJ databases">
        <authorList>
            <consortium name="CYATHOMIX"/>
        </authorList>
    </citation>
    <scope>NUCLEOTIDE SEQUENCE</scope>
    <source>
        <strain evidence="1">N/A</strain>
    </source>
</reference>
<keyword evidence="2" id="KW-1185">Reference proteome</keyword>
<accession>A0AA36GKG5</accession>
<organism evidence="1 2">
    <name type="scientific">Cylicocyclus nassatus</name>
    <name type="common">Nematode worm</name>
    <dbReference type="NCBI Taxonomy" id="53992"/>
    <lineage>
        <taxon>Eukaryota</taxon>
        <taxon>Metazoa</taxon>
        <taxon>Ecdysozoa</taxon>
        <taxon>Nematoda</taxon>
        <taxon>Chromadorea</taxon>
        <taxon>Rhabditida</taxon>
        <taxon>Rhabditina</taxon>
        <taxon>Rhabditomorpha</taxon>
        <taxon>Strongyloidea</taxon>
        <taxon>Strongylidae</taxon>
        <taxon>Cylicocyclus</taxon>
    </lineage>
</organism>